<feature type="region of interest" description="Disordered" evidence="2">
    <location>
        <begin position="62"/>
        <end position="101"/>
    </location>
</feature>
<keyword evidence="1" id="KW-0863">Zinc-finger</keyword>
<dbReference type="PANTHER" id="PTHR24559">
    <property type="entry name" value="TRANSPOSON TY3-I GAG-POL POLYPROTEIN"/>
    <property type="match status" value="1"/>
</dbReference>
<dbReference type="InterPro" id="IPR043128">
    <property type="entry name" value="Rev_trsase/Diguanyl_cyclase"/>
</dbReference>
<dbReference type="CDD" id="cd01647">
    <property type="entry name" value="RT_LTR"/>
    <property type="match status" value="1"/>
</dbReference>
<dbReference type="SUPFAM" id="SSF57756">
    <property type="entry name" value="Retrovirus zinc finger-like domains"/>
    <property type="match status" value="1"/>
</dbReference>
<protein>
    <recommendedName>
        <fullName evidence="3">CCHC-type domain-containing protein</fullName>
    </recommendedName>
</protein>
<dbReference type="Gene3D" id="3.30.70.270">
    <property type="match status" value="2"/>
</dbReference>
<organism evidence="4 5">
    <name type="scientific">Microthlaspi erraticum</name>
    <dbReference type="NCBI Taxonomy" id="1685480"/>
    <lineage>
        <taxon>Eukaryota</taxon>
        <taxon>Viridiplantae</taxon>
        <taxon>Streptophyta</taxon>
        <taxon>Embryophyta</taxon>
        <taxon>Tracheophyta</taxon>
        <taxon>Spermatophyta</taxon>
        <taxon>Magnoliopsida</taxon>
        <taxon>eudicotyledons</taxon>
        <taxon>Gunneridae</taxon>
        <taxon>Pentapetalae</taxon>
        <taxon>rosids</taxon>
        <taxon>malvids</taxon>
        <taxon>Brassicales</taxon>
        <taxon>Brassicaceae</taxon>
        <taxon>Coluteocarpeae</taxon>
        <taxon>Microthlaspi</taxon>
    </lineage>
</organism>
<evidence type="ECO:0000259" key="3">
    <source>
        <dbReference type="PROSITE" id="PS50158"/>
    </source>
</evidence>
<keyword evidence="1" id="KW-0479">Metal-binding</keyword>
<evidence type="ECO:0000256" key="2">
    <source>
        <dbReference type="SAM" id="MobiDB-lite"/>
    </source>
</evidence>
<accession>A0A6D2IDK7</accession>
<dbReference type="InterPro" id="IPR043502">
    <property type="entry name" value="DNA/RNA_pol_sf"/>
</dbReference>
<dbReference type="Gene3D" id="4.10.60.10">
    <property type="entry name" value="Zinc finger, CCHC-type"/>
    <property type="match status" value="1"/>
</dbReference>
<dbReference type="SUPFAM" id="SSF56672">
    <property type="entry name" value="DNA/RNA polymerases"/>
    <property type="match status" value="1"/>
</dbReference>
<dbReference type="GO" id="GO:0008270">
    <property type="term" value="F:zinc ion binding"/>
    <property type="evidence" value="ECO:0007669"/>
    <property type="project" value="UniProtKB-KW"/>
</dbReference>
<feature type="domain" description="CCHC-type" evidence="3">
    <location>
        <begin position="132"/>
        <end position="147"/>
    </location>
</feature>
<dbReference type="Pfam" id="PF00098">
    <property type="entry name" value="zf-CCHC"/>
    <property type="match status" value="1"/>
</dbReference>
<dbReference type="SMART" id="SM00343">
    <property type="entry name" value="ZnF_C2HC"/>
    <property type="match status" value="2"/>
</dbReference>
<feature type="compositionally biased region" description="Gly residues" evidence="2">
    <location>
        <begin position="71"/>
        <end position="83"/>
    </location>
</feature>
<dbReference type="EMBL" id="CACVBM020000865">
    <property type="protein sequence ID" value="CAA7024099.1"/>
    <property type="molecule type" value="Genomic_DNA"/>
</dbReference>
<name>A0A6D2IDK7_9BRAS</name>
<dbReference type="CDD" id="cd00303">
    <property type="entry name" value="retropepsin_like"/>
    <property type="match status" value="1"/>
</dbReference>
<dbReference type="InterPro" id="IPR053134">
    <property type="entry name" value="RNA-dir_DNA_polymerase"/>
</dbReference>
<dbReference type="AlphaFoldDB" id="A0A6D2IDK7"/>
<dbReference type="Proteomes" id="UP000467841">
    <property type="component" value="Unassembled WGS sequence"/>
</dbReference>
<dbReference type="OrthoDB" id="3863715at2759"/>
<dbReference type="Gene3D" id="3.10.10.10">
    <property type="entry name" value="HIV Type 1 Reverse Transcriptase, subunit A, domain 1"/>
    <property type="match status" value="2"/>
</dbReference>
<feature type="domain" description="CCHC-type" evidence="3">
    <location>
        <begin position="107"/>
        <end position="122"/>
    </location>
</feature>
<keyword evidence="5" id="KW-1185">Reference proteome</keyword>
<dbReference type="InterPro" id="IPR021109">
    <property type="entry name" value="Peptidase_aspartic_dom_sf"/>
</dbReference>
<dbReference type="Pfam" id="PF00078">
    <property type="entry name" value="RVT_1"/>
    <property type="match status" value="1"/>
</dbReference>
<proteinExistence type="predicted"/>
<dbReference type="InterPro" id="IPR001878">
    <property type="entry name" value="Znf_CCHC"/>
</dbReference>
<evidence type="ECO:0000313" key="5">
    <source>
        <dbReference type="Proteomes" id="UP000467841"/>
    </source>
</evidence>
<comment type="caution">
    <text evidence="4">The sequence shown here is derived from an EMBL/GenBank/DDBJ whole genome shotgun (WGS) entry which is preliminary data.</text>
</comment>
<evidence type="ECO:0000256" key="1">
    <source>
        <dbReference type="PROSITE-ProRule" id="PRU00047"/>
    </source>
</evidence>
<dbReference type="PANTHER" id="PTHR24559:SF444">
    <property type="entry name" value="REVERSE TRANSCRIPTASE DOMAIN-CONTAINING PROTEIN"/>
    <property type="match status" value="1"/>
</dbReference>
<keyword evidence="1" id="KW-0862">Zinc</keyword>
<gene>
    <name evidence="4" type="ORF">MERR_LOCUS11334</name>
</gene>
<dbReference type="GO" id="GO:0003676">
    <property type="term" value="F:nucleic acid binding"/>
    <property type="evidence" value="ECO:0007669"/>
    <property type="project" value="InterPro"/>
</dbReference>
<dbReference type="PROSITE" id="PS50158">
    <property type="entry name" value="ZF_CCHC"/>
    <property type="match status" value="2"/>
</dbReference>
<dbReference type="InterPro" id="IPR000477">
    <property type="entry name" value="RT_dom"/>
</dbReference>
<dbReference type="InterPro" id="IPR036875">
    <property type="entry name" value="Znf_CCHC_sf"/>
</dbReference>
<reference evidence="4" key="1">
    <citation type="submission" date="2020-01" db="EMBL/GenBank/DDBJ databases">
        <authorList>
            <person name="Mishra B."/>
        </authorList>
    </citation>
    <scope>NUCLEOTIDE SEQUENCE [LARGE SCALE GENOMIC DNA]</scope>
</reference>
<evidence type="ECO:0000313" key="4">
    <source>
        <dbReference type="EMBL" id="CAA7024099.1"/>
    </source>
</evidence>
<dbReference type="Gene3D" id="2.40.70.10">
    <property type="entry name" value="Acid Proteases"/>
    <property type="match status" value="1"/>
</dbReference>
<sequence>MEDEHAFLQMFLQGLRLSIMTQCRGGRYVTRADLVEFASLIEEDQREQVGLAVASAAVAPAIQPRSKQRKGGSGSGYGYGRGGKPAQYQKRRWEESSGGSQIPRGACYGCGSTEHLVSSCPKRDVARKPRVCFNCRESGHIRPMCPKLRSMAVASIQPLGATPVAQIAAVQPVGQIKPAPWVYASAEMGQTSQSGFESHLLFDSGASNCFITPKRAERTGIPNSTGKRSSMIKVAGGGFLDTLGRARGVDIQIAGSRCQQIWLSVRWSCMMLFWGWTGWRITEFIWIATETEWCFSEMDYHHLGPIVFTIELEPGTAPISKTPYRMAPAELAELKKQIEDLLSKGFIRPSVSLWGAPVVCEEEGWSFSLYRLQRLNRVTVKNRYPLPRIDELLINEADVRKTAFRTRYGHLEFVVMHFCLTNAPTDFMRLMNDVFREYWNVLVIIFIDDILVYSRSPEEHKTHLRLVLETFWEQNLYAKLSKRMVEADGFLGHIVSAPPAKIEAIRDWPRPSSATQIRSFLGF</sequence>